<dbReference type="Proteomes" id="UP000383932">
    <property type="component" value="Unassembled WGS sequence"/>
</dbReference>
<dbReference type="PANTHER" id="PTHR15944:SF0">
    <property type="entry name" value="PRENYLCYSTEINE LYASE DOMAIN-CONTAINING PROTEIN"/>
    <property type="match status" value="1"/>
</dbReference>
<dbReference type="Gene3D" id="3.50.50.60">
    <property type="entry name" value="FAD/NAD(P)-binding domain"/>
    <property type="match status" value="1"/>
</dbReference>
<dbReference type="GO" id="GO:0030327">
    <property type="term" value="P:prenylated protein catabolic process"/>
    <property type="evidence" value="ECO:0007669"/>
    <property type="project" value="TreeGrafter"/>
</dbReference>
<evidence type="ECO:0000313" key="11">
    <source>
        <dbReference type="Proteomes" id="UP000383932"/>
    </source>
</evidence>
<keyword evidence="11" id="KW-1185">Reference proteome</keyword>
<dbReference type="AlphaFoldDB" id="A0A5N5QSZ4"/>
<dbReference type="SUPFAM" id="SSF51905">
    <property type="entry name" value="FAD/NAD(P)-binding domain"/>
    <property type="match status" value="1"/>
</dbReference>
<keyword evidence="7" id="KW-0325">Glycoprotein</keyword>
<feature type="signal peptide" evidence="8">
    <location>
        <begin position="1"/>
        <end position="16"/>
    </location>
</feature>
<organism evidence="10 11">
    <name type="scientific">Ceratobasidium theobromae</name>
    <dbReference type="NCBI Taxonomy" id="1582974"/>
    <lineage>
        <taxon>Eukaryota</taxon>
        <taxon>Fungi</taxon>
        <taxon>Dikarya</taxon>
        <taxon>Basidiomycota</taxon>
        <taxon>Agaricomycotina</taxon>
        <taxon>Agaricomycetes</taxon>
        <taxon>Cantharellales</taxon>
        <taxon>Ceratobasidiaceae</taxon>
        <taxon>Ceratobasidium</taxon>
    </lineage>
</organism>
<dbReference type="Pfam" id="PF07156">
    <property type="entry name" value="Prenylcys_lyase"/>
    <property type="match status" value="1"/>
</dbReference>
<evidence type="ECO:0000256" key="3">
    <source>
        <dbReference type="ARBA" id="ARBA00022630"/>
    </source>
</evidence>
<feature type="chain" id="PRO_5024281814" description="Prenylcysteine lyase domain-containing protein" evidence="8">
    <location>
        <begin position="17"/>
        <end position="491"/>
    </location>
</feature>
<keyword evidence="5" id="KW-0274">FAD</keyword>
<dbReference type="InterPro" id="IPR010795">
    <property type="entry name" value="Prenylcys_lyase"/>
</dbReference>
<evidence type="ECO:0000256" key="5">
    <source>
        <dbReference type="ARBA" id="ARBA00022827"/>
    </source>
</evidence>
<evidence type="ECO:0000256" key="6">
    <source>
        <dbReference type="ARBA" id="ARBA00023002"/>
    </source>
</evidence>
<dbReference type="InterPro" id="IPR017046">
    <property type="entry name" value="Prenylcysteine_Oxase1"/>
</dbReference>
<dbReference type="GO" id="GO:0001735">
    <property type="term" value="F:prenylcysteine oxidase activity"/>
    <property type="evidence" value="ECO:0007669"/>
    <property type="project" value="InterPro"/>
</dbReference>
<evidence type="ECO:0000256" key="4">
    <source>
        <dbReference type="ARBA" id="ARBA00022729"/>
    </source>
</evidence>
<evidence type="ECO:0000256" key="1">
    <source>
        <dbReference type="ARBA" id="ARBA00001974"/>
    </source>
</evidence>
<keyword evidence="6" id="KW-0560">Oxidoreductase</keyword>
<accession>A0A5N5QSZ4</accession>
<proteinExistence type="inferred from homology"/>
<keyword evidence="4 8" id="KW-0732">Signal</keyword>
<evidence type="ECO:0000313" key="10">
    <source>
        <dbReference type="EMBL" id="KAB5594768.1"/>
    </source>
</evidence>
<dbReference type="OrthoDB" id="437369at2759"/>
<dbReference type="GO" id="GO:0030328">
    <property type="term" value="P:prenylcysteine catabolic process"/>
    <property type="evidence" value="ECO:0007669"/>
    <property type="project" value="InterPro"/>
</dbReference>
<dbReference type="InterPro" id="IPR036188">
    <property type="entry name" value="FAD/NAD-bd_sf"/>
</dbReference>
<dbReference type="EMBL" id="SSOP01000016">
    <property type="protein sequence ID" value="KAB5594768.1"/>
    <property type="molecule type" value="Genomic_DNA"/>
</dbReference>
<gene>
    <name evidence="10" type="ORF">CTheo_1747</name>
</gene>
<protein>
    <recommendedName>
        <fullName evidence="9">Prenylcysteine lyase domain-containing protein</fullName>
    </recommendedName>
</protein>
<keyword evidence="3" id="KW-0285">Flavoprotein</keyword>
<evidence type="ECO:0000256" key="7">
    <source>
        <dbReference type="ARBA" id="ARBA00023180"/>
    </source>
</evidence>
<evidence type="ECO:0000259" key="9">
    <source>
        <dbReference type="Pfam" id="PF07156"/>
    </source>
</evidence>
<comment type="caution">
    <text evidence="10">The sequence shown here is derived from an EMBL/GenBank/DDBJ whole genome shotgun (WGS) entry which is preliminary data.</text>
</comment>
<dbReference type="Pfam" id="PF13450">
    <property type="entry name" value="NAD_binding_8"/>
    <property type="match status" value="1"/>
</dbReference>
<evidence type="ECO:0000256" key="8">
    <source>
        <dbReference type="SAM" id="SignalP"/>
    </source>
</evidence>
<feature type="domain" description="Prenylcysteine lyase" evidence="9">
    <location>
        <begin position="152"/>
        <end position="466"/>
    </location>
</feature>
<comment type="cofactor">
    <cofactor evidence="1">
        <name>FAD</name>
        <dbReference type="ChEBI" id="CHEBI:57692"/>
    </cofactor>
</comment>
<evidence type="ECO:0000256" key="2">
    <source>
        <dbReference type="ARBA" id="ARBA00009967"/>
    </source>
</evidence>
<comment type="similarity">
    <text evidence="2">Belongs to the prenylcysteine oxidase family.</text>
</comment>
<reference evidence="10 11" key="1">
    <citation type="journal article" date="2019" name="Fungal Biol. Biotechnol.">
        <title>Draft genome sequence of fastidious pathogen Ceratobasidium theobromae, which causes vascular-streak dieback in Theobroma cacao.</title>
        <authorList>
            <person name="Ali S.S."/>
            <person name="Asman A."/>
            <person name="Shao J."/>
            <person name="Firmansyah A.P."/>
            <person name="Susilo A.W."/>
            <person name="Rosmana A."/>
            <person name="McMahon P."/>
            <person name="Junaid M."/>
            <person name="Guest D."/>
            <person name="Kheng T.Y."/>
            <person name="Meinhardt L.W."/>
            <person name="Bailey B.A."/>
        </authorList>
    </citation>
    <scope>NUCLEOTIDE SEQUENCE [LARGE SCALE GENOMIC DNA]</scope>
    <source>
        <strain evidence="10 11">CT2</strain>
    </source>
</reference>
<dbReference type="PANTHER" id="PTHR15944">
    <property type="entry name" value="FARNESYLCYSTEINE LYASE"/>
    <property type="match status" value="1"/>
</dbReference>
<sequence>MLLPVVLLGLSLLCEASPVPLKVAVVGGGPGGSSAAFWLSLAKQRAPAGTSIDITVFEQESRVGGRSTTTHPYDDPSYPPIELGASIFASSNRNMMRAASEFNLELAHFGGATPGIGVWDGTQFVWQSTNNDTADNISMADRYKDGPVISGELVDKFSSSFAKSYDPSLPQFHSISAYSQTLGYDALSTVILKSYFQQNGVNERWIDEFMTGSVRFNYLQDISAINGVGGLTSLAAGAAYGVKSGNYRIFEEFVKRSKANLKLQTKVLSITKLSTSTTPYLVVTNKGSYRFDAVIIAVPLPVANIAFINLPQPMFFPKVNYVQLHVTIVSTTTPAVLPAYFKGKPSDVLPGTILTTAEYGTQPEFHSFRYTDEIKRNGHTEYIVKIFSKAEITDTTLNTLFGQGGIGWRLRKVWNAYPYFPQRSEYPPIKLAKGLYYVNAMEALLSTMETETISSRNVVDLLTKEMLNSGICGPNGPKGPMTDSYALGWDC</sequence>
<name>A0A5N5QSZ4_9AGAM</name>